<dbReference type="PANTHER" id="PTHR43802">
    <property type="entry name" value="ENOYL-COA HYDRATASE"/>
    <property type="match status" value="1"/>
</dbReference>
<dbReference type="InterPro" id="IPR029045">
    <property type="entry name" value="ClpP/crotonase-like_dom_sf"/>
</dbReference>
<name>A0A9X2PBU4_9HYPH</name>
<comment type="caution">
    <text evidence="3">The sequence shown here is derived from an EMBL/GenBank/DDBJ whole genome shotgun (WGS) entry which is preliminary data.</text>
</comment>
<dbReference type="PANTHER" id="PTHR43802:SF1">
    <property type="entry name" value="IP11341P-RELATED"/>
    <property type="match status" value="1"/>
</dbReference>
<dbReference type="RefSeq" id="WP_258731541.1">
    <property type="nucleotide sequence ID" value="NZ_JANTHZ010000002.1"/>
</dbReference>
<evidence type="ECO:0000256" key="1">
    <source>
        <dbReference type="ARBA" id="ARBA00005254"/>
    </source>
</evidence>
<dbReference type="InterPro" id="IPR001753">
    <property type="entry name" value="Enoyl-CoA_hydra/iso"/>
</dbReference>
<organism evidence="3 4">
    <name type="scientific">Ancylobacter mangrovi</name>
    <dbReference type="NCBI Taxonomy" id="2972472"/>
    <lineage>
        <taxon>Bacteria</taxon>
        <taxon>Pseudomonadati</taxon>
        <taxon>Pseudomonadota</taxon>
        <taxon>Alphaproteobacteria</taxon>
        <taxon>Hyphomicrobiales</taxon>
        <taxon>Xanthobacteraceae</taxon>
        <taxon>Ancylobacter</taxon>
    </lineage>
</organism>
<comment type="similarity">
    <text evidence="1 2">Belongs to the enoyl-CoA hydratase/isomerase family.</text>
</comment>
<dbReference type="Proteomes" id="UP001151088">
    <property type="component" value="Unassembled WGS sequence"/>
</dbReference>
<proteinExistence type="inferred from homology"/>
<dbReference type="PROSITE" id="PS00166">
    <property type="entry name" value="ENOYL_COA_HYDRATASE"/>
    <property type="match status" value="1"/>
</dbReference>
<accession>A0A9X2PBU4</accession>
<dbReference type="EMBL" id="JANTHZ010000002">
    <property type="protein sequence ID" value="MCS0494524.1"/>
    <property type="molecule type" value="Genomic_DNA"/>
</dbReference>
<evidence type="ECO:0000256" key="2">
    <source>
        <dbReference type="RuleBase" id="RU003707"/>
    </source>
</evidence>
<evidence type="ECO:0000313" key="3">
    <source>
        <dbReference type="EMBL" id="MCS0494524.1"/>
    </source>
</evidence>
<protein>
    <submittedName>
        <fullName evidence="3">Enoyl-CoA hydratase-related protein</fullName>
    </submittedName>
</protein>
<dbReference type="CDD" id="cd06558">
    <property type="entry name" value="crotonase-like"/>
    <property type="match status" value="1"/>
</dbReference>
<evidence type="ECO:0000313" key="4">
    <source>
        <dbReference type="Proteomes" id="UP001151088"/>
    </source>
</evidence>
<reference evidence="3" key="1">
    <citation type="submission" date="2022-08" db="EMBL/GenBank/DDBJ databases">
        <authorList>
            <person name="Li F."/>
        </authorList>
    </citation>
    <scope>NUCLEOTIDE SEQUENCE</scope>
    <source>
        <strain evidence="3">MQZ15Z-1</strain>
    </source>
</reference>
<dbReference type="AlphaFoldDB" id="A0A9X2PBU4"/>
<dbReference type="GO" id="GO:0003824">
    <property type="term" value="F:catalytic activity"/>
    <property type="evidence" value="ECO:0007669"/>
    <property type="project" value="InterPro"/>
</dbReference>
<sequence>MTSTEAIKGNSGANVDAPLTDDRFLYSTEGGIATITINRPGKLNALLPDMILEFSDLLERARRDNAVRCVVLRGEGRAFCAGDDLNPEDRFKYGPPDMHTRLKMGYPRLVNDILQMRKPVIAMLRGYAVGAGFDIALACDFRIAAPDLKMAAIFVKRGLGGGCSYLLPRYVGFGKATELLLLGEMIDAPQADRLGLLTKIVPDDQLEAETYALAGRLAKAATQAIGAIKNARNQGLGCDPVKGLEWQILCNVDLMFHLDAREGPRAYVERREPNFTGEWIDLQYDAFDPNYK</sequence>
<keyword evidence="4" id="KW-1185">Reference proteome</keyword>
<dbReference type="Gene3D" id="3.90.226.10">
    <property type="entry name" value="2-enoyl-CoA Hydratase, Chain A, domain 1"/>
    <property type="match status" value="1"/>
</dbReference>
<gene>
    <name evidence="3" type="ORF">NVS89_05395</name>
</gene>
<dbReference type="SUPFAM" id="SSF52096">
    <property type="entry name" value="ClpP/crotonase"/>
    <property type="match status" value="1"/>
</dbReference>
<dbReference type="Pfam" id="PF00378">
    <property type="entry name" value="ECH_1"/>
    <property type="match status" value="1"/>
</dbReference>
<dbReference type="InterPro" id="IPR018376">
    <property type="entry name" value="Enoyl-CoA_hyd/isom_CS"/>
</dbReference>